<accession>A0A2T7G7X5</accession>
<name>A0A2T7G7X5_9RHOB</name>
<comment type="caution">
    <text evidence="2">The sequence shown here is derived from an EMBL/GenBank/DDBJ whole genome shotgun (WGS) entry which is preliminary data.</text>
</comment>
<dbReference type="Pfam" id="PF06676">
    <property type="entry name" value="DUF1178"/>
    <property type="match status" value="1"/>
</dbReference>
<sequence>MIKFSLKCAEDHRFDSWFQSAASFDKLARAGLIVCAECGSPDVTKSIMAPSVQSARGDAPPKRQQLAAPETPAQKAIAQLRRKVEANSEYVGTDFIRQARDIHEGAAPERPIWGEARADEARKLMDDGAAILPLPFRPTRKVN</sequence>
<reference evidence="2 3" key="1">
    <citation type="submission" date="2018-04" db="EMBL/GenBank/DDBJ databases">
        <title>Pelagivirga bohaiensis gen. nov., sp. nov., a bacterium isolated from the Bohai Sea.</title>
        <authorList>
            <person name="Ji X."/>
        </authorList>
    </citation>
    <scope>NUCLEOTIDE SEQUENCE [LARGE SCALE GENOMIC DNA]</scope>
    <source>
        <strain evidence="2 3">BH-SD19</strain>
    </source>
</reference>
<evidence type="ECO:0000256" key="1">
    <source>
        <dbReference type="SAM" id="MobiDB-lite"/>
    </source>
</evidence>
<feature type="region of interest" description="Disordered" evidence="1">
    <location>
        <begin position="50"/>
        <end position="74"/>
    </location>
</feature>
<dbReference type="InterPro" id="IPR009562">
    <property type="entry name" value="DUF1178"/>
</dbReference>
<evidence type="ECO:0000313" key="2">
    <source>
        <dbReference type="EMBL" id="PVA10515.1"/>
    </source>
</evidence>
<organism evidence="2 3">
    <name type="scientific">Pelagivirga sediminicola</name>
    <dbReference type="NCBI Taxonomy" id="2170575"/>
    <lineage>
        <taxon>Bacteria</taxon>
        <taxon>Pseudomonadati</taxon>
        <taxon>Pseudomonadota</taxon>
        <taxon>Alphaproteobacteria</taxon>
        <taxon>Rhodobacterales</taxon>
        <taxon>Paracoccaceae</taxon>
        <taxon>Pelagivirga</taxon>
    </lineage>
</organism>
<gene>
    <name evidence="2" type="ORF">DC366_09470</name>
</gene>
<dbReference type="Proteomes" id="UP000244446">
    <property type="component" value="Unassembled WGS sequence"/>
</dbReference>
<keyword evidence="3" id="KW-1185">Reference proteome</keyword>
<evidence type="ECO:0000313" key="3">
    <source>
        <dbReference type="Proteomes" id="UP000244446"/>
    </source>
</evidence>
<proteinExistence type="predicted"/>
<dbReference type="EMBL" id="QCYH01000004">
    <property type="protein sequence ID" value="PVA10515.1"/>
    <property type="molecule type" value="Genomic_DNA"/>
</dbReference>
<dbReference type="PIRSF" id="PIRSF032131">
    <property type="entry name" value="UCP032131"/>
    <property type="match status" value="1"/>
</dbReference>
<dbReference type="OrthoDB" id="9799894at2"/>
<dbReference type="AlphaFoldDB" id="A0A2T7G7X5"/>
<protein>
    <submittedName>
        <fullName evidence="2">DUF1178 domain-containing protein</fullName>
    </submittedName>
</protein>